<proteinExistence type="predicted"/>
<dbReference type="InterPro" id="IPR043744">
    <property type="entry name" value="DUF5689"/>
</dbReference>
<dbReference type="InterPro" id="IPR008979">
    <property type="entry name" value="Galactose-bd-like_sf"/>
</dbReference>
<dbReference type="SUPFAM" id="SSF49785">
    <property type="entry name" value="Galactose-binding domain-like"/>
    <property type="match status" value="1"/>
</dbReference>
<dbReference type="AlphaFoldDB" id="A0AAW9SHQ8"/>
<dbReference type="RefSeq" id="WP_346824587.1">
    <property type="nucleotide sequence ID" value="NZ_JBDKWZ010000027.1"/>
</dbReference>
<keyword evidence="2" id="KW-0732">Signal</keyword>
<feature type="signal peptide" evidence="2">
    <location>
        <begin position="1"/>
        <end position="23"/>
    </location>
</feature>
<evidence type="ECO:0000313" key="5">
    <source>
        <dbReference type="EMBL" id="MEN7551809.1"/>
    </source>
</evidence>
<keyword evidence="6" id="KW-1185">Reference proteome</keyword>
<feature type="domain" description="Endonuclease YhcR N-terminal" evidence="4">
    <location>
        <begin position="309"/>
        <end position="409"/>
    </location>
</feature>
<reference evidence="5 6" key="1">
    <citation type="submission" date="2024-04" db="EMBL/GenBank/DDBJ databases">
        <title>Novel genus in family Flammeovirgaceae.</title>
        <authorList>
            <person name="Nguyen T.H."/>
            <person name="Vuong T.Q."/>
            <person name="Le H."/>
            <person name="Kim S.-G."/>
        </authorList>
    </citation>
    <scope>NUCLEOTIDE SEQUENCE [LARGE SCALE GENOMIC DNA]</scope>
    <source>
        <strain evidence="5 6">JCM 23209</strain>
    </source>
</reference>
<evidence type="ECO:0000256" key="2">
    <source>
        <dbReference type="SAM" id="SignalP"/>
    </source>
</evidence>
<accession>A0AAW9SHQ8</accession>
<dbReference type="EMBL" id="JBDKWZ010000027">
    <property type="protein sequence ID" value="MEN7551809.1"/>
    <property type="molecule type" value="Genomic_DNA"/>
</dbReference>
<dbReference type="Gene3D" id="2.60.120.260">
    <property type="entry name" value="Galactose-binding domain-like"/>
    <property type="match status" value="1"/>
</dbReference>
<evidence type="ECO:0000259" key="3">
    <source>
        <dbReference type="Pfam" id="PF18942"/>
    </source>
</evidence>
<name>A0AAW9SHQ8_9BACT</name>
<protein>
    <submittedName>
        <fullName evidence="5">DUF5689 domain-containing protein</fullName>
    </submittedName>
</protein>
<feature type="chain" id="PRO_5043667758" evidence="2">
    <location>
        <begin position="24"/>
        <end position="747"/>
    </location>
</feature>
<evidence type="ECO:0000259" key="4">
    <source>
        <dbReference type="Pfam" id="PF19886"/>
    </source>
</evidence>
<evidence type="ECO:0000256" key="1">
    <source>
        <dbReference type="SAM" id="MobiDB-lite"/>
    </source>
</evidence>
<feature type="domain" description="DUF5689" evidence="3">
    <location>
        <begin position="56"/>
        <end position="275"/>
    </location>
</feature>
<evidence type="ECO:0000313" key="6">
    <source>
        <dbReference type="Proteomes" id="UP001403385"/>
    </source>
</evidence>
<dbReference type="Pfam" id="PF19886">
    <property type="entry name" value="DUF6359"/>
    <property type="match status" value="1"/>
</dbReference>
<dbReference type="Proteomes" id="UP001403385">
    <property type="component" value="Unassembled WGS sequence"/>
</dbReference>
<organism evidence="5 6">
    <name type="scientific">Rapidithrix thailandica</name>
    <dbReference type="NCBI Taxonomy" id="413964"/>
    <lineage>
        <taxon>Bacteria</taxon>
        <taxon>Pseudomonadati</taxon>
        <taxon>Bacteroidota</taxon>
        <taxon>Cytophagia</taxon>
        <taxon>Cytophagales</taxon>
        <taxon>Flammeovirgaceae</taxon>
        <taxon>Rapidithrix</taxon>
    </lineage>
</organism>
<comment type="caution">
    <text evidence="5">The sequence shown here is derived from an EMBL/GenBank/DDBJ whole genome shotgun (WGS) entry which is preliminary data.</text>
</comment>
<sequence length="747" mass="82650">MKKFSIFYRIILLGLLFALPFTSCDNSDPLGPVVPPPPEKPDPDPDPDPEPTVEVTHTIAALKKKYIDAEMPEMYTIEEEIVIGGVVISTDETGNIHKELYLQDESAGIVVRLDKSDLYKSYPIGKKLYIKAKGMQMGNYRGMIQLGGKYNDQFGRLEEARIKDHVVEGVTDVQPNPFALDLTKMPVNMERHYGTWVKVSNVMFAEEEYQLQYTAEGAPTSRTLITSTGESIIVRTSNYASFAKAELPDGSGSVSGILSIHNEVLQLFLNTTEDVNLTGDRFDDPNAIEPPAGDGSLSDAFNISAGRANQGDSEKKWVKGYIVGYFKNNTFYPGTEAALNSNLAIADNKDETNPAKVMPVQLMSNSFPRTNLNLLENPEMLGQAVWLHGSLQTYYNLPGLKEVDAYSLDGINEEGPDKFQGELDPIYGADLTATMIDFRTYNVQASEEFWKAEAGVAKINAYQKGITGAWMISSQKLDLTGFTNPELALTEILNYFTAFTDVRVVGSTDYSGMGDPSLATWNDLTVVGDRFKNGENTTNFTLTEAMYIAFVYTSAEAQAMSWDIKTVEIVEGNTTPDPDPDPVLPTEIQNGGFETWTDDFTPEGWTKFESLEKEAGIVHTGSFSVKHTGAGGTKDLAQTISVQEGMTYEITFWYYVDPIANDGEDSRIWSVFKDAGDSNLADGHIKGNGDEEMTNSNPSTYLPSTPGQWVEFKKTYVAPVGATQLYFELRTYKNSIVYYDEISIVQQ</sequence>
<gene>
    <name evidence="5" type="ORF">AAG747_28090</name>
</gene>
<dbReference type="Pfam" id="PF18942">
    <property type="entry name" value="DUF5689"/>
    <property type="match status" value="1"/>
</dbReference>
<dbReference type="InterPro" id="IPR045939">
    <property type="entry name" value="YhcR_N"/>
</dbReference>
<feature type="region of interest" description="Disordered" evidence="1">
    <location>
        <begin position="29"/>
        <end position="52"/>
    </location>
</feature>